<gene>
    <name evidence="1" type="ORF">FGK64_00585</name>
</gene>
<reference evidence="1 2" key="1">
    <citation type="submission" date="2019-05" db="EMBL/GenBank/DDBJ databases">
        <title>Marivita sp. nov. isolated from sea sediment.</title>
        <authorList>
            <person name="Kim W."/>
        </authorList>
    </citation>
    <scope>NUCLEOTIDE SEQUENCE [LARGE SCALE GENOMIC DNA]</scope>
    <source>
        <strain evidence="1 2">CAU 1492</strain>
    </source>
</reference>
<evidence type="ECO:0000313" key="2">
    <source>
        <dbReference type="Proteomes" id="UP001191082"/>
    </source>
</evidence>
<proteinExistence type="predicted"/>
<dbReference type="Proteomes" id="UP001191082">
    <property type="component" value="Unassembled WGS sequence"/>
</dbReference>
<comment type="caution">
    <text evidence="1">The sequence shown here is derived from an EMBL/GenBank/DDBJ whole genome shotgun (WGS) entry which is preliminary data.</text>
</comment>
<keyword evidence="2" id="KW-1185">Reference proteome</keyword>
<evidence type="ECO:0000313" key="1">
    <source>
        <dbReference type="EMBL" id="TMV15675.1"/>
    </source>
</evidence>
<organism evidence="1 2">
    <name type="scientific">Arenibacterium halophilum</name>
    <dbReference type="NCBI Taxonomy" id="2583821"/>
    <lineage>
        <taxon>Bacteria</taxon>
        <taxon>Pseudomonadati</taxon>
        <taxon>Pseudomonadota</taxon>
        <taxon>Alphaproteobacteria</taxon>
        <taxon>Rhodobacterales</taxon>
        <taxon>Paracoccaceae</taxon>
        <taxon>Arenibacterium</taxon>
    </lineage>
</organism>
<accession>A0ABY2XH20</accession>
<protein>
    <submittedName>
        <fullName evidence="1">Excinuclease ABC subunit A</fullName>
    </submittedName>
</protein>
<sequence length="119" mass="13962">MQLIAGCPPGLAKKAVPCTPPGQAKKMIQTHDRDHVYDRDRHYDRDHERRVYESDRYDRVYSYRVGDRIRDDYIVLESPGRYGLDPAGTYYRVEDQVFQVDRETRQILGVIGLFQTLVN</sequence>
<dbReference type="EMBL" id="VCPC01000001">
    <property type="protein sequence ID" value="TMV15675.1"/>
    <property type="molecule type" value="Genomic_DNA"/>
</dbReference>
<name>A0ABY2XH20_9RHOB</name>